<dbReference type="HOGENOM" id="CLU_3342256_0_0_9"/>
<dbReference type="AlphaFoldDB" id="N9WKE9"/>
<keyword evidence="2" id="KW-1185">Reference proteome</keyword>
<dbReference type="EMBL" id="AGYT01000007">
    <property type="protein sequence ID" value="ENZ03350.1"/>
    <property type="molecule type" value="Genomic_DNA"/>
</dbReference>
<evidence type="ECO:0000313" key="2">
    <source>
        <dbReference type="Proteomes" id="UP000013097"/>
    </source>
</evidence>
<proteinExistence type="predicted"/>
<comment type="caution">
    <text evidence="1">The sequence shown here is derived from an EMBL/GenBank/DDBJ whole genome shotgun (WGS) entry which is preliminary data.</text>
</comment>
<gene>
    <name evidence="1" type="ORF">HMPREF1092_00536</name>
</gene>
<organism evidence="1 2">
    <name type="scientific">Clostridium thermobutyricum</name>
    <dbReference type="NCBI Taxonomy" id="29372"/>
    <lineage>
        <taxon>Bacteria</taxon>
        <taxon>Bacillati</taxon>
        <taxon>Bacillota</taxon>
        <taxon>Clostridia</taxon>
        <taxon>Eubacteriales</taxon>
        <taxon>Clostridiaceae</taxon>
        <taxon>Clostridium</taxon>
    </lineage>
</organism>
<dbReference type="PATRIC" id="fig|999411.4.peg.521"/>
<protein>
    <submittedName>
        <fullName evidence="1">Uncharacterized protein</fullName>
    </submittedName>
</protein>
<reference evidence="1 2" key="1">
    <citation type="submission" date="2013-01" db="EMBL/GenBank/DDBJ databases">
        <title>The Genome Sequence of Clostridium colicanis 209318.</title>
        <authorList>
            <consortium name="The Broad Institute Genome Sequencing Platform"/>
            <person name="Earl A."/>
            <person name="Ward D."/>
            <person name="Feldgarden M."/>
            <person name="Gevers D."/>
            <person name="Courvalin P."/>
            <person name="Lambert T."/>
            <person name="Walker B."/>
            <person name="Young S.K."/>
            <person name="Zeng Q."/>
            <person name="Gargeya S."/>
            <person name="Fitzgerald M."/>
            <person name="Haas B."/>
            <person name="Abouelleil A."/>
            <person name="Alvarado L."/>
            <person name="Arachchi H.M."/>
            <person name="Berlin A.M."/>
            <person name="Chapman S.B."/>
            <person name="Dewar J."/>
            <person name="Goldberg J."/>
            <person name="Griggs A."/>
            <person name="Gujja S."/>
            <person name="Hansen M."/>
            <person name="Howarth C."/>
            <person name="Imamovic A."/>
            <person name="Larimer J."/>
            <person name="McCowan C."/>
            <person name="Murphy C."/>
            <person name="Neiman D."/>
            <person name="Pearson M."/>
            <person name="Priest M."/>
            <person name="Roberts A."/>
            <person name="Saif S."/>
            <person name="Shea T."/>
            <person name="Sisk P."/>
            <person name="Sykes S."/>
            <person name="Wortman J."/>
            <person name="Nusbaum C."/>
            <person name="Birren B."/>
        </authorList>
    </citation>
    <scope>NUCLEOTIDE SEQUENCE [LARGE SCALE GENOMIC DNA]</scope>
    <source>
        <strain evidence="1 2">209318</strain>
    </source>
</reference>
<evidence type="ECO:0000313" key="1">
    <source>
        <dbReference type="EMBL" id="ENZ03350.1"/>
    </source>
</evidence>
<name>N9WKE9_9CLOT</name>
<accession>N9WKE9</accession>
<dbReference type="Proteomes" id="UP000013097">
    <property type="component" value="Unassembled WGS sequence"/>
</dbReference>
<sequence>MENNIKKLQLQARISLLENKGTSPKIVAKLKRKLKNL</sequence>